<comment type="caution">
    <text evidence="2">The sequence shown here is derived from an EMBL/GenBank/DDBJ whole genome shotgun (WGS) entry which is preliminary data.</text>
</comment>
<evidence type="ECO:0000313" key="2">
    <source>
        <dbReference type="EMBL" id="PWF48581.1"/>
    </source>
</evidence>
<dbReference type="RefSeq" id="WP_106757468.1">
    <property type="nucleotide sequence ID" value="NZ_PXWF02000177.1"/>
</dbReference>
<organism evidence="2 3">
    <name type="scientific">Massilia glaciei</name>
    <dbReference type="NCBI Taxonomy" id="1524097"/>
    <lineage>
        <taxon>Bacteria</taxon>
        <taxon>Pseudomonadati</taxon>
        <taxon>Pseudomonadota</taxon>
        <taxon>Betaproteobacteria</taxon>
        <taxon>Burkholderiales</taxon>
        <taxon>Oxalobacteraceae</taxon>
        <taxon>Telluria group</taxon>
        <taxon>Massilia</taxon>
    </lineage>
</organism>
<dbReference type="EMBL" id="PXWF02000177">
    <property type="protein sequence ID" value="PWF48581.1"/>
    <property type="molecule type" value="Genomic_DNA"/>
</dbReference>
<evidence type="ECO:0000313" key="3">
    <source>
        <dbReference type="Proteomes" id="UP000241421"/>
    </source>
</evidence>
<sequence length="123" mass="13885">MKLRLVPHVDKDELPRKQKTQVSKLQTFAECLLAENIAFEERLVRLTDEVAILKGEKKRPVFKPSRMNEDAGKADRSTTQTAASTKRPGSDKKKKTETLRIDHECVIAPTEPIPAGSRCYAPR</sequence>
<dbReference type="AlphaFoldDB" id="A0A2U2HM35"/>
<protein>
    <submittedName>
        <fullName evidence="2">Uncharacterized protein</fullName>
    </submittedName>
</protein>
<feature type="compositionally biased region" description="Basic and acidic residues" evidence="1">
    <location>
        <begin position="88"/>
        <end position="98"/>
    </location>
</feature>
<gene>
    <name evidence="2" type="ORF">C7C56_011085</name>
</gene>
<dbReference type="OrthoDB" id="8948837at2"/>
<feature type="region of interest" description="Disordered" evidence="1">
    <location>
        <begin position="1"/>
        <end position="20"/>
    </location>
</feature>
<name>A0A2U2HM35_9BURK</name>
<keyword evidence="3" id="KW-1185">Reference proteome</keyword>
<feature type="region of interest" description="Disordered" evidence="1">
    <location>
        <begin position="59"/>
        <end position="98"/>
    </location>
</feature>
<evidence type="ECO:0000256" key="1">
    <source>
        <dbReference type="SAM" id="MobiDB-lite"/>
    </source>
</evidence>
<proteinExistence type="predicted"/>
<feature type="compositionally biased region" description="Basic and acidic residues" evidence="1">
    <location>
        <begin position="66"/>
        <end position="76"/>
    </location>
</feature>
<accession>A0A2U2HM35</accession>
<feature type="compositionally biased region" description="Basic and acidic residues" evidence="1">
    <location>
        <begin position="7"/>
        <end position="16"/>
    </location>
</feature>
<dbReference type="Proteomes" id="UP000241421">
    <property type="component" value="Unassembled WGS sequence"/>
</dbReference>
<reference evidence="2 3" key="1">
    <citation type="submission" date="2018-04" db="EMBL/GenBank/DDBJ databases">
        <title>Massilia violaceinigra sp. nov., a novel purple-pigmented bacterium isolated from Tianshan glacier, Xinjiang, China.</title>
        <authorList>
            <person name="Wang H."/>
        </authorList>
    </citation>
    <scope>NUCLEOTIDE SEQUENCE [LARGE SCALE GENOMIC DNA]</scope>
    <source>
        <strain evidence="2 3">B448-2</strain>
    </source>
</reference>